<accession>X0RVL1</accession>
<feature type="non-terminal residue" evidence="1">
    <location>
        <position position="1"/>
    </location>
</feature>
<proteinExistence type="predicted"/>
<protein>
    <recommendedName>
        <fullName evidence="2">Outer membrane lipoprotein BamD-like domain-containing protein</fullName>
    </recommendedName>
</protein>
<dbReference type="AlphaFoldDB" id="X0RVL1"/>
<organism evidence="1">
    <name type="scientific">marine sediment metagenome</name>
    <dbReference type="NCBI Taxonomy" id="412755"/>
    <lineage>
        <taxon>unclassified sequences</taxon>
        <taxon>metagenomes</taxon>
        <taxon>ecological metagenomes</taxon>
    </lineage>
</organism>
<evidence type="ECO:0000313" key="1">
    <source>
        <dbReference type="EMBL" id="GAF72838.1"/>
    </source>
</evidence>
<sequence>RKKILLTAWDDAVKRQDTDRSLEILRELDLYLTPNEGLALQEAARDVFRNKLHNLGVQFSLAISEKRWGEAVETGEQIMHDFPNSRMAEEIREKWNILKQKLKQQTT</sequence>
<gene>
    <name evidence="1" type="ORF">S01H1_00451</name>
</gene>
<dbReference type="EMBL" id="BARS01000158">
    <property type="protein sequence ID" value="GAF72838.1"/>
    <property type="molecule type" value="Genomic_DNA"/>
</dbReference>
<name>X0RVL1_9ZZZZ</name>
<reference evidence="1" key="1">
    <citation type="journal article" date="2014" name="Front. Microbiol.">
        <title>High frequency of phylogenetically diverse reductive dehalogenase-homologous genes in deep subseafloor sedimentary metagenomes.</title>
        <authorList>
            <person name="Kawai M."/>
            <person name="Futagami T."/>
            <person name="Toyoda A."/>
            <person name="Takaki Y."/>
            <person name="Nishi S."/>
            <person name="Hori S."/>
            <person name="Arai W."/>
            <person name="Tsubouchi T."/>
            <person name="Morono Y."/>
            <person name="Uchiyama I."/>
            <person name="Ito T."/>
            <person name="Fujiyama A."/>
            <person name="Inagaki F."/>
            <person name="Takami H."/>
        </authorList>
    </citation>
    <scope>NUCLEOTIDE SEQUENCE</scope>
    <source>
        <strain evidence="1">Expedition CK06-06</strain>
    </source>
</reference>
<comment type="caution">
    <text evidence="1">The sequence shown here is derived from an EMBL/GenBank/DDBJ whole genome shotgun (WGS) entry which is preliminary data.</text>
</comment>
<evidence type="ECO:0008006" key="2">
    <source>
        <dbReference type="Google" id="ProtNLM"/>
    </source>
</evidence>